<accession>A0AAD7QZX3</accession>
<organism evidence="1 2">
    <name type="scientific">Aldrovandia affinis</name>
    <dbReference type="NCBI Taxonomy" id="143900"/>
    <lineage>
        <taxon>Eukaryota</taxon>
        <taxon>Metazoa</taxon>
        <taxon>Chordata</taxon>
        <taxon>Craniata</taxon>
        <taxon>Vertebrata</taxon>
        <taxon>Euteleostomi</taxon>
        <taxon>Actinopterygii</taxon>
        <taxon>Neopterygii</taxon>
        <taxon>Teleostei</taxon>
        <taxon>Notacanthiformes</taxon>
        <taxon>Halosauridae</taxon>
        <taxon>Aldrovandia</taxon>
    </lineage>
</organism>
<dbReference type="Proteomes" id="UP001221898">
    <property type="component" value="Unassembled WGS sequence"/>
</dbReference>
<evidence type="ECO:0000313" key="1">
    <source>
        <dbReference type="EMBL" id="KAJ8346318.1"/>
    </source>
</evidence>
<gene>
    <name evidence="1" type="ORF">AAFF_G00215070</name>
</gene>
<name>A0AAD7QZX3_9TELE</name>
<comment type="caution">
    <text evidence="1">The sequence shown here is derived from an EMBL/GenBank/DDBJ whole genome shotgun (WGS) entry which is preliminary data.</text>
</comment>
<proteinExistence type="predicted"/>
<evidence type="ECO:0000313" key="2">
    <source>
        <dbReference type="Proteomes" id="UP001221898"/>
    </source>
</evidence>
<sequence length="165" mass="18080">IVSPSQSARSLGVTLDNQLCFSSHIAAITRTCRFSLHNIRRIRPFLTQEATQLLPLLAVSPLLCPDPSLVERPSAIGQDRGITCNLPQETQNPPLQTPLPLNSVHLAKLSSPLFTCSTLYSKKKGKNKEITRTFSFPVLQHGDQLPALLPARRQPCGQSAPTRPP</sequence>
<feature type="non-terminal residue" evidence="1">
    <location>
        <position position="1"/>
    </location>
</feature>
<feature type="non-terminal residue" evidence="1">
    <location>
        <position position="165"/>
    </location>
</feature>
<protein>
    <submittedName>
        <fullName evidence="1">Uncharacterized protein</fullName>
    </submittedName>
</protein>
<keyword evidence="2" id="KW-1185">Reference proteome</keyword>
<reference evidence="1" key="1">
    <citation type="journal article" date="2023" name="Science">
        <title>Genome structures resolve the early diversification of teleost fishes.</title>
        <authorList>
            <person name="Parey E."/>
            <person name="Louis A."/>
            <person name="Montfort J."/>
            <person name="Bouchez O."/>
            <person name="Roques C."/>
            <person name="Iampietro C."/>
            <person name="Lluch J."/>
            <person name="Castinel A."/>
            <person name="Donnadieu C."/>
            <person name="Desvignes T."/>
            <person name="Floi Bucao C."/>
            <person name="Jouanno E."/>
            <person name="Wen M."/>
            <person name="Mejri S."/>
            <person name="Dirks R."/>
            <person name="Jansen H."/>
            <person name="Henkel C."/>
            <person name="Chen W.J."/>
            <person name="Zahm M."/>
            <person name="Cabau C."/>
            <person name="Klopp C."/>
            <person name="Thompson A.W."/>
            <person name="Robinson-Rechavi M."/>
            <person name="Braasch I."/>
            <person name="Lecointre G."/>
            <person name="Bobe J."/>
            <person name="Postlethwait J.H."/>
            <person name="Berthelot C."/>
            <person name="Roest Crollius H."/>
            <person name="Guiguen Y."/>
        </authorList>
    </citation>
    <scope>NUCLEOTIDE SEQUENCE</scope>
    <source>
        <strain evidence="1">NC1722</strain>
    </source>
</reference>
<dbReference type="EMBL" id="JAINUG010002855">
    <property type="protein sequence ID" value="KAJ8346318.1"/>
    <property type="molecule type" value="Genomic_DNA"/>
</dbReference>
<dbReference type="AlphaFoldDB" id="A0AAD7QZX3"/>